<feature type="region of interest" description="Disordered" evidence="1">
    <location>
        <begin position="47"/>
        <end position="66"/>
    </location>
</feature>
<evidence type="ECO:0000313" key="3">
    <source>
        <dbReference type="Proteomes" id="UP000712600"/>
    </source>
</evidence>
<protein>
    <submittedName>
        <fullName evidence="2">Uncharacterized protein</fullName>
    </submittedName>
</protein>
<name>A0A8S9SCZ6_BRACR</name>
<accession>A0A8S9SCZ6</accession>
<reference evidence="2" key="1">
    <citation type="submission" date="2019-12" db="EMBL/GenBank/DDBJ databases">
        <title>Genome sequencing and annotation of Brassica cretica.</title>
        <authorList>
            <person name="Studholme D.J."/>
            <person name="Sarris P."/>
        </authorList>
    </citation>
    <scope>NUCLEOTIDE SEQUENCE</scope>
    <source>
        <strain evidence="2">PFS-109/04</strain>
        <tissue evidence="2">Leaf</tissue>
    </source>
</reference>
<gene>
    <name evidence="2" type="ORF">F2Q69_00036149</name>
</gene>
<comment type="caution">
    <text evidence="2">The sequence shown here is derived from an EMBL/GenBank/DDBJ whole genome shotgun (WGS) entry which is preliminary data.</text>
</comment>
<dbReference type="EMBL" id="QGKX02000004">
    <property type="protein sequence ID" value="KAF3598599.1"/>
    <property type="molecule type" value="Genomic_DNA"/>
</dbReference>
<sequence length="94" mass="10452">MSLSSRPLIQKTICNTTQELSLDRAHEPDLVKTYLYLEFSEKSHQALASTSRRTRSEQRASHLNLPSKCKGGAASYTLSVTSFSSSTKDLLFPT</sequence>
<organism evidence="2 3">
    <name type="scientific">Brassica cretica</name>
    <name type="common">Mustard</name>
    <dbReference type="NCBI Taxonomy" id="69181"/>
    <lineage>
        <taxon>Eukaryota</taxon>
        <taxon>Viridiplantae</taxon>
        <taxon>Streptophyta</taxon>
        <taxon>Embryophyta</taxon>
        <taxon>Tracheophyta</taxon>
        <taxon>Spermatophyta</taxon>
        <taxon>Magnoliopsida</taxon>
        <taxon>eudicotyledons</taxon>
        <taxon>Gunneridae</taxon>
        <taxon>Pentapetalae</taxon>
        <taxon>rosids</taxon>
        <taxon>malvids</taxon>
        <taxon>Brassicales</taxon>
        <taxon>Brassicaceae</taxon>
        <taxon>Brassiceae</taxon>
        <taxon>Brassica</taxon>
    </lineage>
</organism>
<evidence type="ECO:0000256" key="1">
    <source>
        <dbReference type="SAM" id="MobiDB-lite"/>
    </source>
</evidence>
<dbReference type="Proteomes" id="UP000712600">
    <property type="component" value="Unassembled WGS sequence"/>
</dbReference>
<dbReference type="AlphaFoldDB" id="A0A8S9SCZ6"/>
<evidence type="ECO:0000313" key="2">
    <source>
        <dbReference type="EMBL" id="KAF3598599.1"/>
    </source>
</evidence>
<proteinExistence type="predicted"/>